<dbReference type="PRINTS" id="PR01463">
    <property type="entry name" value="EAGCHANLFMLY"/>
</dbReference>
<reference evidence="15 16" key="1">
    <citation type="submission" date="2011-10" db="EMBL/GenBank/DDBJ databases">
        <authorList>
            <person name="Genoscope - CEA"/>
        </authorList>
    </citation>
    <scope>NUCLEOTIDE SEQUENCE [LARGE SCALE GENOMIC DNA]</scope>
    <source>
        <strain evidence="15 16">RCC 1105</strain>
    </source>
</reference>
<dbReference type="EMBL" id="FO082277">
    <property type="protein sequence ID" value="CCO14839.1"/>
    <property type="molecule type" value="Genomic_DNA"/>
</dbReference>
<evidence type="ECO:0000256" key="8">
    <source>
        <dbReference type="ARBA" id="ARBA00023065"/>
    </source>
</evidence>
<keyword evidence="16" id="KW-1185">Reference proteome</keyword>
<keyword evidence="5" id="KW-0630">Potassium</keyword>
<dbReference type="InterPro" id="IPR036770">
    <property type="entry name" value="Ankyrin_rpt-contain_sf"/>
</dbReference>
<dbReference type="PROSITE" id="PS50042">
    <property type="entry name" value="CNMP_BINDING_3"/>
    <property type="match status" value="1"/>
</dbReference>
<keyword evidence="10" id="KW-0407">Ion channel</keyword>
<evidence type="ECO:0000313" key="16">
    <source>
        <dbReference type="Proteomes" id="UP000198341"/>
    </source>
</evidence>
<sequence length="1017" mass="115581">MTKEDPPPPPPQREPSPALARMHSMGVSTTSEGVDNFARVSGSFMRSTTKNPLLNNDNTNTNFEERKQQQPSKDYHQDEEQEPSRFYQREQSLARKLKHHEHDNALGKSFGRFLTFSSAKKKNQEERSLEEKKAVRRQSKVASAIQRVRTVREAASAAKRTRPKKGFAKGFRQVVDFKALGSDLITNFNVKFRRVFEILRCVDPDEDNEALSRYSLLHPKSPLYILWKRMINCLVMMVCFVLPALIAFNYSDMPALRFEQDLRVVKNIDLQKKEQLGTALDGLLLFVDICFCFDVLGNFFAPFFEEEELESKLVDDPWVVSYTYLTGWFLVDFLGSFPFDTALSPLVDADGVRFLELLGLFRLLRLYHVRKAWGFVERDPHVSVTRISFIKYSAILLLAGHWSGCLLWYLAKAEEFDETTWVYAVDPELRLQSIFRQYNTALYWALVTLTTVGYGDISPRNPTERSFTMVIMLMNMCISAYVIGTMTTLITKGDQKLSRFRDNMANLIRFMRRHEVPLHIQQHAMAHVHLSFRKAKEDDSDALEHCPEHLISHVRSAMYLDRLKNSRLFMGCSRDFMLGLMKLCQWEYFNPASLIMTRKYKSTRLFCIVEGEAIVLSDRFTVMDYLKEGDWIGVESFLIQKEAQWSVSSASLIKCIAIDCAKLHTLLSENMTDWSTVLFNLSNIISQRIEESLPSAEGNAKEGEVYPFQGSDTSSENDGSLDAGSHISVRDRIGHYEQTTYLRIIRSVNAGLTIAMTKLVSEINTKIFSAARDGDIRSIKVMIATKEFDINYQNPSDGRSILHVGAYYGHRTLCEFLLNAGANHALLDNLGFSALGLAVISGHVDTIKVLARTSSLIAIGQPLGAKLCELVQNLNYSVLQNFLSAGTNPNERNTSFDTPLHVACRIGNIEAVQLLLKFGANASLTNRLDRTAIDEATANKYPDIVRNIEDAQRSRLGSSSKRVSESLGQTVFEREETIRAHSQIIIAKWWRGYHCRAALRDRLQHVFIAGSGGYVRN</sequence>
<dbReference type="InterPro" id="IPR014710">
    <property type="entry name" value="RmlC-like_jellyroll"/>
</dbReference>
<keyword evidence="5" id="KW-0633">Potassium transport</keyword>
<feature type="repeat" description="ANK" evidence="11">
    <location>
        <begin position="895"/>
        <end position="927"/>
    </location>
</feature>
<dbReference type="GO" id="GO:0034702">
    <property type="term" value="C:monoatomic ion channel complex"/>
    <property type="evidence" value="ECO:0007669"/>
    <property type="project" value="UniProtKB-KW"/>
</dbReference>
<dbReference type="Gene3D" id="2.60.120.10">
    <property type="entry name" value="Jelly Rolls"/>
    <property type="match status" value="1"/>
</dbReference>
<evidence type="ECO:0000256" key="12">
    <source>
        <dbReference type="SAM" id="MobiDB-lite"/>
    </source>
</evidence>
<keyword evidence="8" id="KW-0406">Ion transport</keyword>
<evidence type="ECO:0000256" key="6">
    <source>
        <dbReference type="ARBA" id="ARBA00022882"/>
    </source>
</evidence>
<keyword evidence="11" id="KW-0040">ANK repeat</keyword>
<name>K8EAS2_9CHLO</name>
<feature type="region of interest" description="Disordered" evidence="12">
    <location>
        <begin position="696"/>
        <end position="721"/>
    </location>
</feature>
<dbReference type="GO" id="GO:0005249">
    <property type="term" value="F:voltage-gated potassium channel activity"/>
    <property type="evidence" value="ECO:0007669"/>
    <property type="project" value="InterPro"/>
</dbReference>
<evidence type="ECO:0000256" key="3">
    <source>
        <dbReference type="ARBA" id="ARBA00022448"/>
    </source>
</evidence>
<dbReference type="InterPro" id="IPR002110">
    <property type="entry name" value="Ankyrin_rpt"/>
</dbReference>
<dbReference type="PANTHER" id="PTHR45743:SF2">
    <property type="entry name" value="POTASSIUM CHANNEL AKT1"/>
    <property type="match status" value="1"/>
</dbReference>
<gene>
    <name evidence="15" type="ORF">Bathy02g05870</name>
</gene>
<feature type="transmembrane region" description="Helical" evidence="13">
    <location>
        <begin position="389"/>
        <end position="411"/>
    </location>
</feature>
<dbReference type="KEGG" id="bpg:Bathy02g05870"/>
<dbReference type="GeneID" id="19017702"/>
<dbReference type="InterPro" id="IPR000595">
    <property type="entry name" value="cNMP-bd_dom"/>
</dbReference>
<evidence type="ECO:0000313" key="15">
    <source>
        <dbReference type="EMBL" id="CCO14839.1"/>
    </source>
</evidence>
<feature type="region of interest" description="Disordered" evidence="12">
    <location>
        <begin position="1"/>
        <end position="93"/>
    </location>
</feature>
<accession>K8EAS2</accession>
<keyword evidence="4 13" id="KW-0812">Transmembrane</keyword>
<organism evidence="15 16">
    <name type="scientific">Bathycoccus prasinos</name>
    <dbReference type="NCBI Taxonomy" id="41875"/>
    <lineage>
        <taxon>Eukaryota</taxon>
        <taxon>Viridiplantae</taxon>
        <taxon>Chlorophyta</taxon>
        <taxon>Mamiellophyceae</taxon>
        <taxon>Mamiellales</taxon>
        <taxon>Bathycoccaceae</taxon>
        <taxon>Bathycoccus</taxon>
    </lineage>
</organism>
<keyword evidence="5" id="KW-0631">Potassium channel</keyword>
<dbReference type="Gene3D" id="1.10.287.70">
    <property type="match status" value="1"/>
</dbReference>
<evidence type="ECO:0000256" key="11">
    <source>
        <dbReference type="PROSITE-ProRule" id="PRU00023"/>
    </source>
</evidence>
<evidence type="ECO:0000256" key="10">
    <source>
        <dbReference type="ARBA" id="ARBA00023303"/>
    </source>
</evidence>
<proteinExistence type="inferred from homology"/>
<dbReference type="STRING" id="41875.K8EAS2"/>
<evidence type="ECO:0000256" key="5">
    <source>
        <dbReference type="ARBA" id="ARBA00022826"/>
    </source>
</evidence>
<feature type="transmembrane region" description="Helical" evidence="13">
    <location>
        <begin position="441"/>
        <end position="457"/>
    </location>
</feature>
<dbReference type="Gene3D" id="1.25.40.20">
    <property type="entry name" value="Ankyrin repeat-containing domain"/>
    <property type="match status" value="2"/>
</dbReference>
<evidence type="ECO:0000259" key="14">
    <source>
        <dbReference type="PROSITE" id="PS50042"/>
    </source>
</evidence>
<dbReference type="SMART" id="SM00248">
    <property type="entry name" value="ANK"/>
    <property type="match status" value="5"/>
</dbReference>
<protein>
    <recommendedName>
        <fullName evidence="14">Cyclic nucleotide-binding domain-containing protein</fullName>
    </recommendedName>
</protein>
<dbReference type="Pfam" id="PF12796">
    <property type="entry name" value="Ank_2"/>
    <property type="match status" value="2"/>
</dbReference>
<dbReference type="InterPro" id="IPR003938">
    <property type="entry name" value="K_chnl_volt-dep_EAG/ELK/ERG"/>
</dbReference>
<feature type="domain" description="Cyclic nucleotide-binding" evidence="14">
    <location>
        <begin position="568"/>
        <end position="667"/>
    </location>
</feature>
<evidence type="ECO:0000256" key="4">
    <source>
        <dbReference type="ARBA" id="ARBA00022692"/>
    </source>
</evidence>
<dbReference type="Proteomes" id="UP000198341">
    <property type="component" value="Chromosome 2"/>
</dbReference>
<dbReference type="SUPFAM" id="SSF48403">
    <property type="entry name" value="Ankyrin repeat"/>
    <property type="match status" value="1"/>
</dbReference>
<dbReference type="AlphaFoldDB" id="K8EAS2"/>
<dbReference type="PANTHER" id="PTHR45743">
    <property type="entry name" value="POTASSIUM CHANNEL AKT1"/>
    <property type="match status" value="1"/>
</dbReference>
<evidence type="ECO:0000256" key="7">
    <source>
        <dbReference type="ARBA" id="ARBA00022989"/>
    </source>
</evidence>
<dbReference type="InterPro" id="IPR018490">
    <property type="entry name" value="cNMP-bd_dom_sf"/>
</dbReference>
<dbReference type="InterPro" id="IPR005821">
    <property type="entry name" value="Ion_trans_dom"/>
</dbReference>
<dbReference type="InterPro" id="IPR045319">
    <property type="entry name" value="KAT/AKT"/>
</dbReference>
<dbReference type="Pfam" id="PF00520">
    <property type="entry name" value="Ion_trans"/>
    <property type="match status" value="1"/>
</dbReference>
<dbReference type="RefSeq" id="XP_007514599.1">
    <property type="nucleotide sequence ID" value="XM_007514537.1"/>
</dbReference>
<keyword evidence="6" id="KW-0851">Voltage-gated channel</keyword>
<dbReference type="PROSITE" id="PS50297">
    <property type="entry name" value="ANK_REP_REGION"/>
    <property type="match status" value="2"/>
</dbReference>
<dbReference type="OrthoDB" id="2012993at2759"/>
<comment type="similarity">
    <text evidence="2">Belongs to the potassium channel family. Plant (TC 1.A.1.4) subfamily.</text>
</comment>
<keyword evidence="3" id="KW-0813">Transport</keyword>
<keyword evidence="7 13" id="KW-1133">Transmembrane helix</keyword>
<dbReference type="eggNOG" id="KOG0498">
    <property type="taxonomic scope" value="Eukaryota"/>
</dbReference>
<evidence type="ECO:0000256" key="13">
    <source>
        <dbReference type="SAM" id="Phobius"/>
    </source>
</evidence>
<feature type="repeat" description="ANK" evidence="11">
    <location>
        <begin position="797"/>
        <end position="829"/>
    </location>
</feature>
<dbReference type="PROSITE" id="PS50088">
    <property type="entry name" value="ANK_REPEAT"/>
    <property type="match status" value="2"/>
</dbReference>
<feature type="transmembrane region" description="Helical" evidence="13">
    <location>
        <begin position="469"/>
        <end position="490"/>
    </location>
</feature>
<feature type="compositionally biased region" description="Basic and acidic residues" evidence="12">
    <location>
        <begin position="63"/>
        <end position="78"/>
    </location>
</feature>
<dbReference type="SUPFAM" id="SSF81324">
    <property type="entry name" value="Voltage-gated potassium channels"/>
    <property type="match status" value="1"/>
</dbReference>
<evidence type="ECO:0000256" key="1">
    <source>
        <dbReference type="ARBA" id="ARBA00004141"/>
    </source>
</evidence>
<feature type="transmembrane region" description="Helical" evidence="13">
    <location>
        <begin position="230"/>
        <end position="250"/>
    </location>
</feature>
<dbReference type="SUPFAM" id="SSF51206">
    <property type="entry name" value="cAMP-binding domain-like"/>
    <property type="match status" value="1"/>
</dbReference>
<evidence type="ECO:0000256" key="2">
    <source>
        <dbReference type="ARBA" id="ARBA00007929"/>
    </source>
</evidence>
<comment type="subcellular location">
    <subcellularLocation>
        <location evidence="1">Membrane</location>
        <topology evidence="1">Multi-pass membrane protein</topology>
    </subcellularLocation>
</comment>
<feature type="compositionally biased region" description="Low complexity" evidence="12">
    <location>
        <begin position="48"/>
        <end position="62"/>
    </location>
</feature>
<evidence type="ECO:0000256" key="9">
    <source>
        <dbReference type="ARBA" id="ARBA00023136"/>
    </source>
</evidence>
<keyword evidence="9 13" id="KW-0472">Membrane</keyword>